<dbReference type="InterPro" id="IPR001138">
    <property type="entry name" value="Zn2Cys6_DnaBD"/>
</dbReference>
<feature type="compositionally biased region" description="Low complexity" evidence="4">
    <location>
        <begin position="113"/>
        <end position="129"/>
    </location>
</feature>
<keyword evidence="2" id="KW-0479">Metal-binding</keyword>
<sequence>MESEGPEGLLARDAAGLRIWSCVTCRRRKVRCDRVDPTCKNCMRNGIECHYPVTGRLPRRRLAKDDSGNRAQRQDELISRLRRLEAVVTEMSAQVEEGAREQGLGENFSFQVTPRSSSASATASTPPSTGEAWPAPVDGLQAIPEADDLGEDFGRLVVAKDGALHIGRRFWTVFCDEVDNIFRAVEDVEEGTDEGAALYGGTGSRASSSSQTSLGFASTSSPADDVYPSTSQMPLIWDTYIRKVDPFTKILHLPDVNTIFQSLQRRPVNTLSLANQALVAAISFGAMASMDSDQVEAHFGRPKSEMVAEFKKTAEQALMRANYMMTKDITVLRALVLYVAILPHIGCAELAWPITGLVLRLAISMKLYKDGSHDEKMSLFEAEMRRRLWWHICFTDSCSRDPDIPPDLFVTEALFDTKMPLPIDSTDLVLMDAPTQPVEFKSGEVTLCLIRCEIWRAMRKLEPAPDKPLQLRLDIINTFRTRIETQYLQKLRPDVPFDTYIRTLVTLVFSKIEVVILLEGLRDRRLAGEKAGTVSDIILQSQIFAASLSVVESVLTLKTRRDYEDWRWHVHGHVPWHTMGIILRHLYRQPWGPVPERAWIATKAVFDILPKEASADPLWKPLNDLITKTALYRQQCSSSISRCGAEEASLYDPTTSKILQEVAVQHQWEAPVQLHHQAMNDFTADSAQSAGEMMVDPAILDTEGWQSWAGMIGVGSIF</sequence>
<comment type="subcellular location">
    <subcellularLocation>
        <location evidence="1">Nucleus</location>
    </subcellularLocation>
</comment>
<evidence type="ECO:0000313" key="6">
    <source>
        <dbReference type="EMBL" id="CAI6095346.1"/>
    </source>
</evidence>
<dbReference type="GO" id="GO:0003677">
    <property type="term" value="F:DNA binding"/>
    <property type="evidence" value="ECO:0007669"/>
    <property type="project" value="InterPro"/>
</dbReference>
<dbReference type="InterPro" id="IPR036864">
    <property type="entry name" value="Zn2-C6_fun-type_DNA-bd_sf"/>
</dbReference>
<dbReference type="PROSITE" id="PS50048">
    <property type="entry name" value="ZN2_CY6_FUNGAL_2"/>
    <property type="match status" value="1"/>
</dbReference>
<keyword evidence="7" id="KW-1185">Reference proteome</keyword>
<organism evidence="6 7">
    <name type="scientific">Clonostachys chloroleuca</name>
    <dbReference type="NCBI Taxonomy" id="1926264"/>
    <lineage>
        <taxon>Eukaryota</taxon>
        <taxon>Fungi</taxon>
        <taxon>Dikarya</taxon>
        <taxon>Ascomycota</taxon>
        <taxon>Pezizomycotina</taxon>
        <taxon>Sordariomycetes</taxon>
        <taxon>Hypocreomycetidae</taxon>
        <taxon>Hypocreales</taxon>
        <taxon>Bionectriaceae</taxon>
        <taxon>Clonostachys</taxon>
    </lineage>
</organism>
<feature type="region of interest" description="Disordered" evidence="4">
    <location>
        <begin position="112"/>
        <end position="134"/>
    </location>
</feature>
<evidence type="ECO:0000256" key="4">
    <source>
        <dbReference type="SAM" id="MobiDB-lite"/>
    </source>
</evidence>
<accession>A0AA35MFQ6</accession>
<dbReference type="AlphaFoldDB" id="A0AA35MFQ6"/>
<feature type="compositionally biased region" description="Polar residues" evidence="4">
    <location>
        <begin position="216"/>
        <end position="226"/>
    </location>
</feature>
<dbReference type="CDD" id="cd00067">
    <property type="entry name" value="GAL4"/>
    <property type="match status" value="1"/>
</dbReference>
<feature type="region of interest" description="Disordered" evidence="4">
    <location>
        <begin position="195"/>
        <end position="226"/>
    </location>
</feature>
<feature type="domain" description="Zn(2)-C6 fungal-type" evidence="5">
    <location>
        <begin position="21"/>
        <end position="51"/>
    </location>
</feature>
<keyword evidence="3" id="KW-0539">Nucleus</keyword>
<dbReference type="Pfam" id="PF04082">
    <property type="entry name" value="Fungal_trans"/>
    <property type="match status" value="1"/>
</dbReference>
<dbReference type="GO" id="GO:0006351">
    <property type="term" value="P:DNA-templated transcription"/>
    <property type="evidence" value="ECO:0007669"/>
    <property type="project" value="InterPro"/>
</dbReference>
<dbReference type="GO" id="GO:0008270">
    <property type="term" value="F:zinc ion binding"/>
    <property type="evidence" value="ECO:0007669"/>
    <property type="project" value="InterPro"/>
</dbReference>
<gene>
    <name evidence="6" type="ORF">CCHLO57077_00012677</name>
</gene>
<dbReference type="SMART" id="SM00906">
    <property type="entry name" value="Fungal_trans"/>
    <property type="match status" value="1"/>
</dbReference>
<proteinExistence type="predicted"/>
<dbReference type="Gene3D" id="4.10.240.10">
    <property type="entry name" value="Zn(2)-C6 fungal-type DNA-binding domain"/>
    <property type="match status" value="1"/>
</dbReference>
<dbReference type="SUPFAM" id="SSF57701">
    <property type="entry name" value="Zn2/Cys6 DNA-binding domain"/>
    <property type="match status" value="1"/>
</dbReference>
<dbReference type="CDD" id="cd12148">
    <property type="entry name" value="fungal_TF_MHR"/>
    <property type="match status" value="1"/>
</dbReference>
<reference evidence="6" key="1">
    <citation type="submission" date="2023-01" db="EMBL/GenBank/DDBJ databases">
        <authorList>
            <person name="Piombo E."/>
        </authorList>
    </citation>
    <scope>NUCLEOTIDE SEQUENCE</scope>
</reference>
<evidence type="ECO:0000256" key="2">
    <source>
        <dbReference type="ARBA" id="ARBA00022723"/>
    </source>
</evidence>
<dbReference type="InterPro" id="IPR007219">
    <property type="entry name" value="XnlR_reg_dom"/>
</dbReference>
<comment type="caution">
    <text evidence="6">The sequence shown here is derived from an EMBL/GenBank/DDBJ whole genome shotgun (WGS) entry which is preliminary data.</text>
</comment>
<dbReference type="Pfam" id="PF00172">
    <property type="entry name" value="Zn_clus"/>
    <property type="match status" value="1"/>
</dbReference>
<dbReference type="GO" id="GO:0000981">
    <property type="term" value="F:DNA-binding transcription factor activity, RNA polymerase II-specific"/>
    <property type="evidence" value="ECO:0007669"/>
    <property type="project" value="InterPro"/>
</dbReference>
<dbReference type="InterPro" id="IPR050613">
    <property type="entry name" value="Sec_Metabolite_Reg"/>
</dbReference>
<evidence type="ECO:0000313" key="7">
    <source>
        <dbReference type="Proteomes" id="UP001160390"/>
    </source>
</evidence>
<evidence type="ECO:0000259" key="5">
    <source>
        <dbReference type="PROSITE" id="PS50048"/>
    </source>
</evidence>
<dbReference type="GO" id="GO:0005634">
    <property type="term" value="C:nucleus"/>
    <property type="evidence" value="ECO:0007669"/>
    <property type="project" value="UniProtKB-SubCell"/>
</dbReference>
<feature type="compositionally biased region" description="Low complexity" evidence="4">
    <location>
        <begin position="204"/>
        <end position="215"/>
    </location>
</feature>
<dbReference type="PANTHER" id="PTHR31001:SF77">
    <property type="entry name" value="TRANSCRIPTION FACTOR, PUTATIVE (AFU_ORTHOLOGUE AFUA_3G12940)-RELATED"/>
    <property type="match status" value="1"/>
</dbReference>
<dbReference type="EMBL" id="CABFNP030001265">
    <property type="protein sequence ID" value="CAI6095346.1"/>
    <property type="molecule type" value="Genomic_DNA"/>
</dbReference>
<dbReference type="PROSITE" id="PS00463">
    <property type="entry name" value="ZN2_CY6_FUNGAL_1"/>
    <property type="match status" value="1"/>
</dbReference>
<protein>
    <recommendedName>
        <fullName evidence="5">Zn(2)-C6 fungal-type domain-containing protein</fullName>
    </recommendedName>
</protein>
<name>A0AA35MFQ6_9HYPO</name>
<dbReference type="SMART" id="SM00066">
    <property type="entry name" value="GAL4"/>
    <property type="match status" value="1"/>
</dbReference>
<dbReference type="Proteomes" id="UP001160390">
    <property type="component" value="Unassembled WGS sequence"/>
</dbReference>
<evidence type="ECO:0000256" key="1">
    <source>
        <dbReference type="ARBA" id="ARBA00004123"/>
    </source>
</evidence>
<evidence type="ECO:0000256" key="3">
    <source>
        <dbReference type="ARBA" id="ARBA00023242"/>
    </source>
</evidence>
<dbReference type="PANTHER" id="PTHR31001">
    <property type="entry name" value="UNCHARACTERIZED TRANSCRIPTIONAL REGULATORY PROTEIN"/>
    <property type="match status" value="1"/>
</dbReference>